<evidence type="ECO:0000313" key="2">
    <source>
        <dbReference type="EMBL" id="MCQ8195434.1"/>
    </source>
</evidence>
<keyword evidence="3" id="KW-1185">Reference proteome</keyword>
<name>A0ABT1VF48_9ACTN</name>
<feature type="compositionally biased region" description="Basic and acidic residues" evidence="1">
    <location>
        <begin position="12"/>
        <end position="24"/>
    </location>
</feature>
<evidence type="ECO:0000256" key="1">
    <source>
        <dbReference type="SAM" id="MobiDB-lite"/>
    </source>
</evidence>
<comment type="caution">
    <text evidence="2">The sequence shown here is derived from an EMBL/GenBank/DDBJ whole genome shotgun (WGS) entry which is preliminary data.</text>
</comment>
<organism evidence="2 3">
    <name type="scientific">Streptomyces rugosispiralis</name>
    <dbReference type="NCBI Taxonomy" id="2967341"/>
    <lineage>
        <taxon>Bacteria</taxon>
        <taxon>Bacillati</taxon>
        <taxon>Actinomycetota</taxon>
        <taxon>Actinomycetes</taxon>
        <taxon>Kitasatosporales</taxon>
        <taxon>Streptomycetaceae</taxon>
        <taxon>Streptomyces</taxon>
    </lineage>
</organism>
<protein>
    <submittedName>
        <fullName evidence="2">Uncharacterized protein</fullName>
    </submittedName>
</protein>
<feature type="region of interest" description="Disordered" evidence="1">
    <location>
        <begin position="1"/>
        <end position="24"/>
    </location>
</feature>
<accession>A0ABT1VF48</accession>
<evidence type="ECO:0000313" key="3">
    <source>
        <dbReference type="Proteomes" id="UP001204746"/>
    </source>
</evidence>
<reference evidence="2 3" key="1">
    <citation type="submission" date="2022-07" db="EMBL/GenBank/DDBJ databases">
        <authorList>
            <person name="Phongsopitanun W."/>
            <person name="Tanasupawat S."/>
        </authorList>
    </citation>
    <scope>NUCLEOTIDE SEQUENCE [LARGE SCALE GENOMIC DNA]</scope>
    <source>
        <strain evidence="2 3">RCU-064</strain>
    </source>
</reference>
<sequence length="111" mass="11905">MTETTANRCAAAHHDDPTPCEGPHDAVVIRDRQMSRARDAMTEGVTGCVHHGARMLASIDGARVYPGSVPGAATSVRAVADSIRPFCWYENAPRTEPSQLSHAENRTAGHI</sequence>
<gene>
    <name evidence="2" type="ORF">NP777_45935</name>
</gene>
<dbReference type="Proteomes" id="UP001204746">
    <property type="component" value="Unassembled WGS sequence"/>
</dbReference>
<proteinExistence type="predicted"/>
<dbReference type="RefSeq" id="WP_256656160.1">
    <property type="nucleotide sequence ID" value="NZ_JANIAA010000080.1"/>
</dbReference>
<dbReference type="EMBL" id="JANIAA010000080">
    <property type="protein sequence ID" value="MCQ8195434.1"/>
    <property type="molecule type" value="Genomic_DNA"/>
</dbReference>